<dbReference type="SUPFAM" id="SSF57756">
    <property type="entry name" value="Retrovirus zinc finger-like domains"/>
    <property type="match status" value="1"/>
</dbReference>
<reference evidence="9" key="1">
    <citation type="journal article" date="2017" name="Nature">
        <title>The sunflower genome provides insights into oil metabolism, flowering and Asterid evolution.</title>
        <authorList>
            <person name="Badouin H."/>
            <person name="Gouzy J."/>
            <person name="Grassa C.J."/>
            <person name="Murat F."/>
            <person name="Staton S.E."/>
            <person name="Cottret L."/>
            <person name="Lelandais-Briere C."/>
            <person name="Owens G.L."/>
            <person name="Carrere S."/>
            <person name="Mayjonade B."/>
            <person name="Legrand L."/>
            <person name="Gill N."/>
            <person name="Kane N.C."/>
            <person name="Bowers J.E."/>
            <person name="Hubner S."/>
            <person name="Bellec A."/>
            <person name="Berard A."/>
            <person name="Berges H."/>
            <person name="Blanchet N."/>
            <person name="Boniface M.C."/>
            <person name="Brunel D."/>
            <person name="Catrice O."/>
            <person name="Chaidir N."/>
            <person name="Claudel C."/>
            <person name="Donnadieu C."/>
            <person name="Faraut T."/>
            <person name="Fievet G."/>
            <person name="Helmstetter N."/>
            <person name="King M."/>
            <person name="Knapp S.J."/>
            <person name="Lai Z."/>
            <person name="Le Paslier M.C."/>
            <person name="Lippi Y."/>
            <person name="Lorenzon L."/>
            <person name="Mandel J.R."/>
            <person name="Marage G."/>
            <person name="Marchand G."/>
            <person name="Marquand E."/>
            <person name="Bret-Mestries E."/>
            <person name="Morien E."/>
            <person name="Nambeesan S."/>
            <person name="Nguyen T."/>
            <person name="Pegot-Espagnet P."/>
            <person name="Pouilly N."/>
            <person name="Raftis F."/>
            <person name="Sallet E."/>
            <person name="Schiex T."/>
            <person name="Thomas J."/>
            <person name="Vandecasteele C."/>
            <person name="Vares D."/>
            <person name="Vear F."/>
            <person name="Vautrin S."/>
            <person name="Crespi M."/>
            <person name="Mangin B."/>
            <person name="Burke J.M."/>
            <person name="Salse J."/>
            <person name="Munos S."/>
            <person name="Vincourt P."/>
            <person name="Rieseberg L.H."/>
            <person name="Langlade N.B."/>
        </authorList>
    </citation>
    <scope>NUCLEOTIDE SEQUENCE</scope>
    <source>
        <tissue evidence="9">Leaves</tissue>
    </source>
</reference>
<evidence type="ECO:0000313" key="9">
    <source>
        <dbReference type="EMBL" id="KAF5800679.1"/>
    </source>
</evidence>
<dbReference type="SUPFAM" id="SSF53098">
    <property type="entry name" value="Ribonuclease H-like"/>
    <property type="match status" value="1"/>
</dbReference>
<dbReference type="PROSITE" id="PS50994">
    <property type="entry name" value="INTEGRASE"/>
    <property type="match status" value="1"/>
</dbReference>
<dbReference type="Gene3D" id="3.30.420.10">
    <property type="entry name" value="Ribonuclease H-like superfamily/Ribonuclease H"/>
    <property type="match status" value="1"/>
</dbReference>
<dbReference type="InterPro" id="IPR001878">
    <property type="entry name" value="Znf_CCHC"/>
</dbReference>
<dbReference type="PANTHER" id="PTHR42648:SF25">
    <property type="entry name" value="RNA-DIRECTED DNA POLYMERASE"/>
    <property type="match status" value="1"/>
</dbReference>
<feature type="domain" description="CCHC-type" evidence="7">
    <location>
        <begin position="163"/>
        <end position="179"/>
    </location>
</feature>
<evidence type="ECO:0000259" key="7">
    <source>
        <dbReference type="PROSITE" id="PS50158"/>
    </source>
</evidence>
<feature type="compositionally biased region" description="Polar residues" evidence="6">
    <location>
        <begin position="683"/>
        <end position="737"/>
    </location>
</feature>
<dbReference type="Pfam" id="PF22936">
    <property type="entry name" value="Pol_BBD"/>
    <property type="match status" value="1"/>
</dbReference>
<keyword evidence="1" id="KW-0645">Protease</keyword>
<keyword evidence="9" id="KW-0548">Nucleotidyltransferase</keyword>
<name>A0A9K3IPG0_HELAN</name>
<keyword evidence="4" id="KW-0378">Hydrolase</keyword>
<dbReference type="InterPro" id="IPR057670">
    <property type="entry name" value="SH3_retrovirus"/>
</dbReference>
<evidence type="ECO:0000256" key="1">
    <source>
        <dbReference type="ARBA" id="ARBA00022670"/>
    </source>
</evidence>
<dbReference type="GO" id="GO:0015074">
    <property type="term" value="P:DNA integration"/>
    <property type="evidence" value="ECO:0007669"/>
    <property type="project" value="InterPro"/>
</dbReference>
<evidence type="ECO:0000256" key="5">
    <source>
        <dbReference type="PROSITE-ProRule" id="PRU00047"/>
    </source>
</evidence>
<keyword evidence="2" id="KW-0479">Metal-binding</keyword>
<keyword evidence="10" id="KW-1185">Reference proteome</keyword>
<dbReference type="InterPro" id="IPR039537">
    <property type="entry name" value="Retrotran_Ty1/copia-like"/>
</dbReference>
<dbReference type="EMBL" id="MNCJ02000321">
    <property type="protein sequence ID" value="KAF5800679.1"/>
    <property type="molecule type" value="Genomic_DNA"/>
</dbReference>
<dbReference type="Pfam" id="PF00665">
    <property type="entry name" value="rve"/>
    <property type="match status" value="1"/>
</dbReference>
<feature type="compositionally biased region" description="Low complexity" evidence="6">
    <location>
        <begin position="118"/>
        <end position="127"/>
    </location>
</feature>
<evidence type="ECO:0000256" key="6">
    <source>
        <dbReference type="SAM" id="MobiDB-lite"/>
    </source>
</evidence>
<evidence type="ECO:0000313" key="10">
    <source>
        <dbReference type="Proteomes" id="UP000215914"/>
    </source>
</evidence>
<feature type="region of interest" description="Disordered" evidence="6">
    <location>
        <begin position="92"/>
        <end position="158"/>
    </location>
</feature>
<evidence type="ECO:0000256" key="2">
    <source>
        <dbReference type="ARBA" id="ARBA00022723"/>
    </source>
</evidence>
<dbReference type="InterPro" id="IPR043502">
    <property type="entry name" value="DNA/RNA_pol_sf"/>
</dbReference>
<keyword evidence="9" id="KW-0695">RNA-directed DNA polymerase</keyword>
<organism evidence="9 10">
    <name type="scientific">Helianthus annuus</name>
    <name type="common">Common sunflower</name>
    <dbReference type="NCBI Taxonomy" id="4232"/>
    <lineage>
        <taxon>Eukaryota</taxon>
        <taxon>Viridiplantae</taxon>
        <taxon>Streptophyta</taxon>
        <taxon>Embryophyta</taxon>
        <taxon>Tracheophyta</taxon>
        <taxon>Spermatophyta</taxon>
        <taxon>Magnoliopsida</taxon>
        <taxon>eudicotyledons</taxon>
        <taxon>Gunneridae</taxon>
        <taxon>Pentapetalae</taxon>
        <taxon>asterids</taxon>
        <taxon>campanulids</taxon>
        <taxon>Asterales</taxon>
        <taxon>Asteraceae</taxon>
        <taxon>Asteroideae</taxon>
        <taxon>Heliantheae alliance</taxon>
        <taxon>Heliantheae</taxon>
        <taxon>Helianthus</taxon>
    </lineage>
</organism>
<proteinExistence type="predicted"/>
<comment type="caution">
    <text evidence="9">The sequence shown here is derived from an EMBL/GenBank/DDBJ whole genome shotgun (WGS) entry which is preliminary data.</text>
</comment>
<keyword evidence="3" id="KW-0064">Aspartyl protease</keyword>
<evidence type="ECO:0000259" key="8">
    <source>
        <dbReference type="PROSITE" id="PS50994"/>
    </source>
</evidence>
<dbReference type="SUPFAM" id="SSF56672">
    <property type="entry name" value="DNA/RNA polymerases"/>
    <property type="match status" value="1"/>
</dbReference>
<feature type="region of interest" description="Disordered" evidence="6">
    <location>
        <begin position="680"/>
        <end position="751"/>
    </location>
</feature>
<dbReference type="GO" id="GO:0006508">
    <property type="term" value="P:proteolysis"/>
    <property type="evidence" value="ECO:0007669"/>
    <property type="project" value="UniProtKB-KW"/>
</dbReference>
<dbReference type="CDD" id="cd09272">
    <property type="entry name" value="RNase_HI_RT_Ty1"/>
    <property type="match status" value="1"/>
</dbReference>
<dbReference type="PANTHER" id="PTHR42648">
    <property type="entry name" value="TRANSPOSASE, PUTATIVE-RELATED"/>
    <property type="match status" value="1"/>
</dbReference>
<dbReference type="GO" id="GO:0003676">
    <property type="term" value="F:nucleic acid binding"/>
    <property type="evidence" value="ECO:0007669"/>
    <property type="project" value="InterPro"/>
</dbReference>
<dbReference type="InterPro" id="IPR025724">
    <property type="entry name" value="GAG-pre-integrase_dom"/>
</dbReference>
<dbReference type="Pfam" id="PF13976">
    <property type="entry name" value="gag_pre-integrs"/>
    <property type="match status" value="1"/>
</dbReference>
<dbReference type="Pfam" id="PF25597">
    <property type="entry name" value="SH3_retrovirus"/>
    <property type="match status" value="1"/>
</dbReference>
<dbReference type="InterPro" id="IPR012337">
    <property type="entry name" value="RNaseH-like_sf"/>
</dbReference>
<feature type="domain" description="Integrase catalytic" evidence="8">
    <location>
        <begin position="421"/>
        <end position="587"/>
    </location>
</feature>
<gene>
    <name evidence="9" type="ORF">HanXRQr2_Chr06g0239471</name>
</gene>
<dbReference type="Proteomes" id="UP000215914">
    <property type="component" value="Unassembled WGS sequence"/>
</dbReference>
<reference evidence="9" key="2">
    <citation type="submission" date="2020-06" db="EMBL/GenBank/DDBJ databases">
        <title>Helianthus annuus Genome sequencing and assembly Release 2.</title>
        <authorList>
            <person name="Gouzy J."/>
            <person name="Langlade N."/>
            <person name="Munos S."/>
        </authorList>
    </citation>
    <scope>NUCLEOTIDE SEQUENCE</scope>
    <source>
        <tissue evidence="9">Leaves</tissue>
    </source>
</reference>
<feature type="compositionally biased region" description="Polar residues" evidence="6">
    <location>
        <begin position="92"/>
        <end position="108"/>
    </location>
</feature>
<protein>
    <submittedName>
        <fullName evidence="9">RNA-directed DNA polymerase</fullName>
        <ecNumber evidence="9">2.7.7.49</ecNumber>
    </submittedName>
</protein>
<dbReference type="InterPro" id="IPR036397">
    <property type="entry name" value="RNaseH_sf"/>
</dbReference>
<dbReference type="InterPro" id="IPR013103">
    <property type="entry name" value="RVT_2"/>
</dbReference>
<dbReference type="Pfam" id="PF07727">
    <property type="entry name" value="RVT_2"/>
    <property type="match status" value="1"/>
</dbReference>
<dbReference type="Pfam" id="PF14223">
    <property type="entry name" value="Retrotran_gag_2"/>
    <property type="match status" value="1"/>
</dbReference>
<dbReference type="InterPro" id="IPR001584">
    <property type="entry name" value="Integrase_cat-core"/>
</dbReference>
<sequence length="1302" mass="146475">MKDGESIDDYTAKLSGMISRYSSVGATLSDEELVRKLFDTVPEKFINLVASIEQSSDVESMLFEEAIGHLKAYEDRLKLRKGNCGGESTLLLTKSDSVGSQKGSSKTHPTAGRGRGGYNQSRGSRSGSRGRGASRGRGGRWGGGSRQDFGNTNRRPKDKSHIKCFECNNLGHYASECKQGKKHDEEVNLAQEQEDEATLLLSVCGEETLNMVLLNEEKVVPSRYQEPNTSKHMWYLDNGASNHMTGLNEVFAELDEKITGQVRFGDGSKVEIKGRGTILFNCKNGDQFILPNVYYIPALHSNVISLGQMTEDGYNVGMRQNYLRMYDAKGRLVMKVERSANRLYKILLTPGKPICLAMNLDQEEWVWHARMGHANFGVLQSMARKEMVDGMPYIDHPSKVCEGCLIGKQVRQSFPAESTWRAKEPLQLIHADLCGPITPCSKGGNKYFFLLVDDYSRFMWVYLLKSKDEALMRFKKFKAKVEKESSFRIKMLRTDRGGEFNSHKFSEFCSEAGIRRQLTAPYTPQQNGVVERRNRTIVEMTRTILKSMKVPDELWAEAVRHSVFLLNRIGTKSVRNRTPYEAWKSSKPTLEHVRIFGCVAYVKKLNEITKLSDRSEPMVHLGIEEGSKAYRLLNPKTNKIVVARDVVFDEVEHWNWDPVPQQEPPGLAAKWTGVSFVVDGEESGSTPHLNTDNFSSPSSQYNNASPNSQVNNEDFVSPVFNSAGNCEGNNSTRSETASAPFDDTPPQGFRSMHDVEQRSTAMTDDEVRDLYDRNPELLLLNNEPMSYDEAAKDQCWRKAMEQELDSINRNRTWRLVNLPAGQKAIGLKWVFKLKKDPNGTITKHKARLVAKGYVQKKGVDFDEAFAPVARLETVRLLLAMAAKERWLVHHLDVKSAFLNGDLKEEVYVQQPAGFEIKGKETQVYRLNKALYGLRQAPRAWNLKLDQSLKKMGFTRCSHDQAVYKVHNADSVLIVGVYVDDLIVTGSNESEILEFKEKMKRLFEMSDLGLLTYYLGIEVSQKENEIIICQEGYAKRILEAAGMQNCNSAKCPMEFKLKLCKDDSGKPTDATKYRSIIGSLRYLINTRPDLSYSVGALSKYLQNPKESHYAALKQVLRYLKGTVSHGLKYNRGGDGKLVGYSDSSHGTDLDDRRGTTGMVFYYAGKLITWASQKQQTVALSSCEAEFLAATSAACQGLWLRSLISELSGEKAQKVKLLVDNESAIALMKNSVFHGRSKHIDIKFHFIRECVERDQIGVEHVSGDLQKADMLTKALAKIKFAEMRELVGVEDLKTVVNTKGVNVG</sequence>
<evidence type="ECO:0000256" key="3">
    <source>
        <dbReference type="ARBA" id="ARBA00022750"/>
    </source>
</evidence>
<keyword evidence="5" id="KW-0863">Zinc-finger</keyword>
<dbReference type="GO" id="GO:0004190">
    <property type="term" value="F:aspartic-type endopeptidase activity"/>
    <property type="evidence" value="ECO:0007669"/>
    <property type="project" value="UniProtKB-KW"/>
</dbReference>
<dbReference type="InterPro" id="IPR054722">
    <property type="entry name" value="PolX-like_BBD"/>
</dbReference>
<dbReference type="PROSITE" id="PS50158">
    <property type="entry name" value="ZF_CCHC"/>
    <property type="match status" value="1"/>
</dbReference>
<dbReference type="GO" id="GO:0008270">
    <property type="term" value="F:zinc ion binding"/>
    <property type="evidence" value="ECO:0007669"/>
    <property type="project" value="UniProtKB-KW"/>
</dbReference>
<evidence type="ECO:0000256" key="4">
    <source>
        <dbReference type="ARBA" id="ARBA00022801"/>
    </source>
</evidence>
<accession>A0A9K3IPG0</accession>
<dbReference type="GO" id="GO:0003964">
    <property type="term" value="F:RNA-directed DNA polymerase activity"/>
    <property type="evidence" value="ECO:0007669"/>
    <property type="project" value="UniProtKB-KW"/>
</dbReference>
<dbReference type="Gramene" id="mRNA:HanXRQr2_Chr06g0239471">
    <property type="protein sequence ID" value="CDS:HanXRQr2_Chr06g0239471.1"/>
    <property type="gene ID" value="HanXRQr2_Chr06g0239471"/>
</dbReference>
<dbReference type="EC" id="2.7.7.49" evidence="9"/>
<keyword evidence="5" id="KW-0862">Zinc</keyword>
<keyword evidence="9" id="KW-0808">Transferase</keyword>
<dbReference type="InterPro" id="IPR036875">
    <property type="entry name" value="Znf_CCHC_sf"/>
</dbReference>